<comment type="caution">
    <text evidence="1">The sequence shown here is derived from an EMBL/GenBank/DDBJ whole genome shotgun (WGS) entry which is preliminary data.</text>
</comment>
<dbReference type="HOGENOM" id="CLU_174021_1_0_4"/>
<dbReference type="EMBL" id="ADCY02000051">
    <property type="protein sequence ID" value="EFG32091.1"/>
    <property type="molecule type" value="Genomic_DNA"/>
</dbReference>
<organism evidence="1 2">
    <name type="scientific">Simonsiella muelleri ATCC 29453</name>
    <dbReference type="NCBI Taxonomy" id="641147"/>
    <lineage>
        <taxon>Bacteria</taxon>
        <taxon>Pseudomonadati</taxon>
        <taxon>Pseudomonadota</taxon>
        <taxon>Betaproteobacteria</taxon>
        <taxon>Neisseriales</taxon>
        <taxon>Neisseriaceae</taxon>
        <taxon>Simonsiella</taxon>
    </lineage>
</organism>
<gene>
    <name evidence="1" type="ORF">HMPREF9021_00497</name>
</gene>
<keyword evidence="2" id="KW-1185">Reference proteome</keyword>
<dbReference type="Proteomes" id="UP000017813">
    <property type="component" value="Unassembled WGS sequence"/>
</dbReference>
<reference evidence="1 2" key="1">
    <citation type="submission" date="2010-03" db="EMBL/GenBank/DDBJ databases">
        <authorList>
            <consortium name="The Broad Institute Genome Sequencing Platform"/>
            <person name="Ward D."/>
            <person name="Earl A."/>
            <person name="Feldgarden M."/>
            <person name="Gevers D."/>
            <person name="Young S."/>
            <person name="Zeng Q."/>
            <person name="Koehrsen M."/>
            <person name="Alvarado L."/>
            <person name="Berlin A.M."/>
            <person name="Borenstein D."/>
            <person name="Chapman S.B."/>
            <person name="Chen Z."/>
            <person name="Engels R."/>
            <person name="Freedman E."/>
            <person name="Gellesch M."/>
            <person name="Goldberg J."/>
            <person name="Griggs A."/>
            <person name="Gujja S."/>
            <person name="Heilman E.R."/>
            <person name="Heiman D.I."/>
            <person name="Hepburn T.A."/>
            <person name="Howarth C."/>
            <person name="Jen D."/>
            <person name="Larson L."/>
            <person name="Mehta T."/>
            <person name="Park D."/>
            <person name="Pearson M."/>
            <person name="Richards J."/>
            <person name="Roberts A."/>
            <person name="Saif S."/>
            <person name="Shea T.D."/>
            <person name="Shenoy N."/>
            <person name="Sisk P."/>
            <person name="Stolte C."/>
            <person name="Sykes S.N."/>
            <person name="Walk T."/>
            <person name="White J."/>
            <person name="Yandava C."/>
            <person name="Izard J."/>
            <person name="Baranova O.V."/>
            <person name="Blanton J.M."/>
            <person name="Tanner A.C."/>
            <person name="Dewhirst F."/>
            <person name="Haas B."/>
            <person name="Nusbaum C."/>
            <person name="Birren B."/>
        </authorList>
    </citation>
    <scope>NUCLEOTIDE SEQUENCE [LARGE SCALE GENOMIC DNA]</scope>
    <source>
        <strain evidence="1 2">ATCC 29453</strain>
    </source>
</reference>
<dbReference type="STRING" id="641147.HMPREF9021_00497"/>
<evidence type="ECO:0000313" key="2">
    <source>
        <dbReference type="Proteomes" id="UP000017813"/>
    </source>
</evidence>
<name>V9H6X6_9NEIS</name>
<proteinExistence type="predicted"/>
<evidence type="ECO:0008006" key="3">
    <source>
        <dbReference type="Google" id="ProtNLM"/>
    </source>
</evidence>
<sequence length="75" mass="8970">MILHIHSEKELEFILFYVEFVAKSLNQEPDMIYQKLKESGLLQNYIIDNFDVLHTLGKDYLVDDIIQIMKERNLL</sequence>
<evidence type="ECO:0000313" key="1">
    <source>
        <dbReference type="EMBL" id="EFG32091.1"/>
    </source>
</evidence>
<dbReference type="AlphaFoldDB" id="V9H6X6"/>
<accession>V9H6X6</accession>
<dbReference type="KEGG" id="smur:BWP33_00115"/>
<dbReference type="Pfam" id="PF12668">
    <property type="entry name" value="DUF3791"/>
    <property type="match status" value="1"/>
</dbReference>
<dbReference type="RefSeq" id="WP_002642710.1">
    <property type="nucleotide sequence ID" value="NZ_CP019448.1"/>
</dbReference>
<dbReference type="eggNOG" id="ENOG502ZZUD">
    <property type="taxonomic scope" value="Bacteria"/>
</dbReference>
<protein>
    <recommendedName>
        <fullName evidence="3">DUF3791 domain-containing protein</fullName>
    </recommendedName>
</protein>
<reference evidence="1 2" key="2">
    <citation type="submission" date="2011-10" db="EMBL/GenBank/DDBJ databases">
        <title>The Genome Sequence of Simonsiella muelleri ATCC 29453.</title>
        <authorList>
            <consortium name="The Broad Institute Genome Sequencing Platform"/>
            <consortium name="The Broad Institute Genome Sequencing Center for Infectious Disease"/>
            <person name="Earl A."/>
            <person name="Ward D."/>
            <person name="Feldgarden M."/>
            <person name="Gevers D."/>
            <person name="Izard J."/>
            <person name="Baranova O.V."/>
            <person name="Blanton J.M."/>
            <person name="Tanner A.C."/>
            <person name="Dewhirst F."/>
            <person name="Young S.K."/>
            <person name="Zeng Q."/>
            <person name="Gargeya S."/>
            <person name="Fitzgerald M."/>
            <person name="Haas B."/>
            <person name="Abouelleil A."/>
            <person name="Alvarado L."/>
            <person name="Arachchi H.M."/>
            <person name="Berlin A."/>
            <person name="Brown A."/>
            <person name="Chapman S.B."/>
            <person name="Chen Z."/>
            <person name="Dunbar C."/>
            <person name="Freedman E."/>
            <person name="Gearin G."/>
            <person name="Goldberg J."/>
            <person name="Griggs A."/>
            <person name="Gujja S."/>
            <person name="Heiman D."/>
            <person name="Howarth C."/>
            <person name="Larson L."/>
            <person name="Lui A."/>
            <person name="MacDonald P.J.P."/>
            <person name="Montmayeur A."/>
            <person name="Murphy C."/>
            <person name="Neiman D."/>
            <person name="Pearson M."/>
            <person name="Priest M."/>
            <person name="Roberts A."/>
            <person name="Saif S."/>
            <person name="Shea T."/>
            <person name="Shenoy N."/>
            <person name="Sisk P."/>
            <person name="Stolte C."/>
            <person name="Sykes S."/>
            <person name="Wortman J."/>
            <person name="Nusbaum C."/>
            <person name="Birren B."/>
        </authorList>
    </citation>
    <scope>NUCLEOTIDE SEQUENCE [LARGE SCALE GENOMIC DNA]</scope>
    <source>
        <strain evidence="1 2">ATCC 29453</strain>
    </source>
</reference>
<dbReference type="InterPro" id="IPR024269">
    <property type="entry name" value="DUF3791"/>
</dbReference>